<accession>A0A4P7UFL5</accession>
<evidence type="ECO:0000313" key="2">
    <source>
        <dbReference type="EMBL" id="GGD22351.1"/>
    </source>
</evidence>
<dbReference type="Proteomes" id="UP000630594">
    <property type="component" value="Unassembled WGS sequence"/>
</dbReference>
<keyword evidence="1" id="KW-0812">Transmembrane</keyword>
<dbReference type="AlphaFoldDB" id="A0A4P7UFL5"/>
<proteinExistence type="predicted"/>
<reference evidence="3" key="4">
    <citation type="submission" date="2019-03" db="EMBL/GenBank/DDBJ databases">
        <authorList>
            <person name="Huang Y."/>
        </authorList>
    </citation>
    <scope>NUCLEOTIDE SEQUENCE</scope>
    <source>
        <strain evidence="3">JCM 16608</strain>
    </source>
</reference>
<dbReference type="EMBL" id="BMCK01000003">
    <property type="protein sequence ID" value="GGD22351.1"/>
    <property type="molecule type" value="Genomic_DNA"/>
</dbReference>
<reference evidence="2" key="2">
    <citation type="journal article" date="2014" name="Int. J. Syst. Evol. Microbiol.">
        <title>Complete genome of a new Firmicutes species belonging to the dominant human colonic microbiota ('Ruminococcus bicirculans') reveals two chromosomes and a selective capacity to utilize plant glucans.</title>
        <authorList>
            <consortium name="NISC Comparative Sequencing Program"/>
            <person name="Wegmann U."/>
            <person name="Louis P."/>
            <person name="Goesmann A."/>
            <person name="Henrissat B."/>
            <person name="Duncan S.H."/>
            <person name="Flint H.J."/>
        </authorList>
    </citation>
    <scope>NUCLEOTIDE SEQUENCE</scope>
    <source>
        <strain evidence="2">CCM 7403</strain>
    </source>
</reference>
<reference evidence="5" key="3">
    <citation type="journal article" date="2019" name="Int. J. Syst. Evol. Microbiol.">
        <title>The Global Catalogue of Microorganisms (GCM) 10K type strain sequencing project: providing services to taxonomists for standard genome sequencing and annotation.</title>
        <authorList>
            <consortium name="The Broad Institute Genomics Platform"/>
            <consortium name="The Broad Institute Genome Sequencing Center for Infectious Disease"/>
            <person name="Wu L."/>
            <person name="Ma J."/>
        </authorList>
    </citation>
    <scope>NUCLEOTIDE SEQUENCE [LARGE SCALE GENOMIC DNA]</scope>
    <source>
        <strain evidence="5">CCM 7403</strain>
    </source>
</reference>
<evidence type="ECO:0000256" key="1">
    <source>
        <dbReference type="SAM" id="Phobius"/>
    </source>
</evidence>
<name>A0A4P7UFL5_9ACTN</name>
<dbReference type="KEGG" id="ndp:E2C04_14405"/>
<dbReference type="Proteomes" id="UP000297025">
    <property type="component" value="Chromosome"/>
</dbReference>
<evidence type="ECO:0000313" key="4">
    <source>
        <dbReference type="Proteomes" id="UP000297025"/>
    </source>
</evidence>
<evidence type="ECO:0000313" key="3">
    <source>
        <dbReference type="EMBL" id="QCC78078.1"/>
    </source>
</evidence>
<organism evidence="3 4">
    <name type="scientific">Nocardioides daphniae</name>
    <dbReference type="NCBI Taxonomy" id="402297"/>
    <lineage>
        <taxon>Bacteria</taxon>
        <taxon>Bacillati</taxon>
        <taxon>Actinomycetota</taxon>
        <taxon>Actinomycetes</taxon>
        <taxon>Propionibacteriales</taxon>
        <taxon>Nocardioidaceae</taxon>
        <taxon>Nocardioides</taxon>
    </lineage>
</organism>
<dbReference type="RefSeq" id="WP_135833116.1">
    <property type="nucleotide sequence ID" value="NZ_BMCK01000003.1"/>
</dbReference>
<reference evidence="2" key="5">
    <citation type="submission" date="2024-05" db="EMBL/GenBank/DDBJ databases">
        <authorList>
            <person name="Sun Q."/>
            <person name="Sedlacek I."/>
        </authorList>
    </citation>
    <scope>NUCLEOTIDE SEQUENCE</scope>
    <source>
        <strain evidence="2">CCM 7403</strain>
    </source>
</reference>
<evidence type="ECO:0000313" key="5">
    <source>
        <dbReference type="Proteomes" id="UP000630594"/>
    </source>
</evidence>
<protein>
    <submittedName>
        <fullName evidence="3">Uncharacterized protein</fullName>
    </submittedName>
</protein>
<feature type="transmembrane region" description="Helical" evidence="1">
    <location>
        <begin position="36"/>
        <end position="55"/>
    </location>
</feature>
<keyword evidence="1" id="KW-1133">Transmembrane helix</keyword>
<dbReference type="EMBL" id="CP038462">
    <property type="protein sequence ID" value="QCC78078.1"/>
    <property type="molecule type" value="Genomic_DNA"/>
</dbReference>
<keyword evidence="1" id="KW-0472">Membrane</keyword>
<reference evidence="3 4" key="1">
    <citation type="journal article" date="2008" name="Int. J. Syst. Evol. Microbiol.">
        <title>Nocardioides daphniae sp. nov., isolated from Daphnia cucullata (Crustacea: Cladocera).</title>
        <authorList>
            <person name="Toth E.M."/>
            <person name="Keki Z."/>
            <person name="Homonnay Z.G."/>
            <person name="Borsodi A.K."/>
            <person name="Marialigeti K."/>
            <person name="Schumann P."/>
        </authorList>
    </citation>
    <scope>NUCLEOTIDE SEQUENCE [LARGE SCALE GENOMIC DNA]</scope>
    <source>
        <strain evidence="3 4">JCM 16608</strain>
    </source>
</reference>
<gene>
    <name evidence="3" type="ORF">E2C04_14405</name>
    <name evidence="2" type="ORF">GCM10007231_21800</name>
</gene>
<sequence length="131" mass="13702">MKRQTTWASRLTAVTTALISLLLCERLTHDLSTSSIVLLATVAALGLGAAVKMALHNCFESHLLVSLVTGATLVGTLLSVTVGLPGASRSSLTPVHAGLIGLPILTLGLQNADARLRRRRRDVAAAHPYAS</sequence>
<feature type="transmembrane region" description="Helical" evidence="1">
    <location>
        <begin position="94"/>
        <end position="112"/>
    </location>
</feature>
<keyword evidence="5" id="KW-1185">Reference proteome</keyword>
<feature type="transmembrane region" description="Helical" evidence="1">
    <location>
        <begin position="62"/>
        <end position="82"/>
    </location>
</feature>